<dbReference type="Proteomes" id="UP000003577">
    <property type="component" value="Unassembled WGS sequence"/>
</dbReference>
<comment type="caution">
    <text evidence="1">The sequence shown here is derived from an EMBL/GenBank/DDBJ whole genome shotgun (WGS) entry which is preliminary data.</text>
</comment>
<dbReference type="HOGENOM" id="CLU_3405246_0_0_9"/>
<dbReference type="PaxDb" id="411460-RUMTOR_00558"/>
<evidence type="ECO:0000313" key="1">
    <source>
        <dbReference type="EMBL" id="EDK25662.1"/>
    </source>
</evidence>
<accession>A5KK09</accession>
<reference evidence="1 2" key="1">
    <citation type="submission" date="2007-03" db="EMBL/GenBank/DDBJ databases">
        <authorList>
            <person name="Fulton L."/>
            <person name="Clifton S."/>
            <person name="Fulton B."/>
            <person name="Xu J."/>
            <person name="Minx P."/>
            <person name="Pepin K.H."/>
            <person name="Johnson M."/>
            <person name="Thiruvilangam P."/>
            <person name="Bhonagiri V."/>
            <person name="Nash W.E."/>
            <person name="Mardis E.R."/>
            <person name="Wilson R.K."/>
        </authorList>
    </citation>
    <scope>NUCLEOTIDE SEQUENCE [LARGE SCALE GENOMIC DNA]</scope>
    <source>
        <strain evidence="1 2">ATCC 27756</strain>
    </source>
</reference>
<name>A5KK09_9FIRM</name>
<dbReference type="AlphaFoldDB" id="A5KK09"/>
<reference evidence="1 2" key="2">
    <citation type="submission" date="2007-04" db="EMBL/GenBank/DDBJ databases">
        <title>Draft genome sequence of Ruminococcus torques (ATCC 27756).</title>
        <authorList>
            <person name="Sudarsanam P."/>
            <person name="Ley R."/>
            <person name="Guruge J."/>
            <person name="Turnbaugh P.J."/>
            <person name="Mahowald M."/>
            <person name="Liep D."/>
            <person name="Gordon J."/>
        </authorList>
    </citation>
    <scope>NUCLEOTIDE SEQUENCE [LARGE SCALE GENOMIC DNA]</scope>
    <source>
        <strain evidence="1 2">ATCC 27756</strain>
    </source>
</reference>
<dbReference type="EMBL" id="AAVP02000001">
    <property type="protein sequence ID" value="EDK25662.1"/>
    <property type="molecule type" value="Genomic_DNA"/>
</dbReference>
<protein>
    <submittedName>
        <fullName evidence="1">Uncharacterized protein</fullName>
    </submittedName>
</protein>
<proteinExistence type="predicted"/>
<sequence length="30" mass="3472">MGIAGILRNIKESLNKTGESEVYMIHWMYS</sequence>
<gene>
    <name evidence="1" type="ORF">RUMTOR_00558</name>
</gene>
<evidence type="ECO:0000313" key="2">
    <source>
        <dbReference type="Proteomes" id="UP000003577"/>
    </source>
</evidence>
<organism evidence="1 2">
    <name type="scientific">[Ruminococcus] torques ATCC 27756</name>
    <dbReference type="NCBI Taxonomy" id="411460"/>
    <lineage>
        <taxon>Bacteria</taxon>
        <taxon>Bacillati</taxon>
        <taxon>Bacillota</taxon>
        <taxon>Clostridia</taxon>
        <taxon>Lachnospirales</taxon>
        <taxon>Lachnospiraceae</taxon>
        <taxon>Mediterraneibacter</taxon>
    </lineage>
</organism>